<dbReference type="EMBL" id="KZ824285">
    <property type="protein sequence ID" value="RAL12108.1"/>
    <property type="molecule type" value="Genomic_DNA"/>
</dbReference>
<organism evidence="3 4">
    <name type="scientific">Aspergillus homomorphus (strain CBS 101889)</name>
    <dbReference type="NCBI Taxonomy" id="1450537"/>
    <lineage>
        <taxon>Eukaryota</taxon>
        <taxon>Fungi</taxon>
        <taxon>Dikarya</taxon>
        <taxon>Ascomycota</taxon>
        <taxon>Pezizomycotina</taxon>
        <taxon>Eurotiomycetes</taxon>
        <taxon>Eurotiomycetidae</taxon>
        <taxon>Eurotiales</taxon>
        <taxon>Aspergillaceae</taxon>
        <taxon>Aspergillus</taxon>
        <taxon>Aspergillus subgen. Circumdati</taxon>
    </lineage>
</organism>
<evidence type="ECO:0008006" key="5">
    <source>
        <dbReference type="Google" id="ProtNLM"/>
    </source>
</evidence>
<name>A0A395HZ12_ASPHC</name>
<accession>A0A395HZ12</accession>
<dbReference type="STRING" id="1450537.A0A395HZ12"/>
<evidence type="ECO:0000256" key="2">
    <source>
        <dbReference type="SAM" id="SignalP"/>
    </source>
</evidence>
<dbReference type="RefSeq" id="XP_025551262.1">
    <property type="nucleotide sequence ID" value="XM_025695281.1"/>
</dbReference>
<dbReference type="Proteomes" id="UP000248961">
    <property type="component" value="Unassembled WGS sequence"/>
</dbReference>
<gene>
    <name evidence="3" type="ORF">BO97DRAFT_405817</name>
</gene>
<feature type="signal peptide" evidence="2">
    <location>
        <begin position="1"/>
        <end position="18"/>
    </location>
</feature>
<dbReference type="AlphaFoldDB" id="A0A395HZ12"/>
<evidence type="ECO:0000313" key="3">
    <source>
        <dbReference type="EMBL" id="RAL12108.1"/>
    </source>
</evidence>
<evidence type="ECO:0000313" key="4">
    <source>
        <dbReference type="Proteomes" id="UP000248961"/>
    </source>
</evidence>
<keyword evidence="2" id="KW-0732">Signal</keyword>
<protein>
    <recommendedName>
        <fullName evidence="5">Extracellular membrane protein CFEM domain-containing protein</fullName>
    </recommendedName>
</protein>
<evidence type="ECO:0000256" key="1">
    <source>
        <dbReference type="SAM" id="MobiDB-lite"/>
    </source>
</evidence>
<reference evidence="3 4" key="1">
    <citation type="submission" date="2018-02" db="EMBL/GenBank/DDBJ databases">
        <title>The genomes of Aspergillus section Nigri reveals drivers in fungal speciation.</title>
        <authorList>
            <consortium name="DOE Joint Genome Institute"/>
            <person name="Vesth T.C."/>
            <person name="Nybo J."/>
            <person name="Theobald S."/>
            <person name="Brandl J."/>
            <person name="Frisvad J.C."/>
            <person name="Nielsen K.F."/>
            <person name="Lyhne E.K."/>
            <person name="Kogle M.E."/>
            <person name="Kuo A."/>
            <person name="Riley R."/>
            <person name="Clum A."/>
            <person name="Nolan M."/>
            <person name="Lipzen A."/>
            <person name="Salamov A."/>
            <person name="Henrissat B."/>
            <person name="Wiebenga A."/>
            <person name="De vries R.P."/>
            <person name="Grigoriev I.V."/>
            <person name="Mortensen U.H."/>
            <person name="Andersen M.R."/>
            <person name="Baker S.E."/>
        </authorList>
    </citation>
    <scope>NUCLEOTIDE SEQUENCE [LARGE SCALE GENOMIC DNA]</scope>
    <source>
        <strain evidence="3 4">CBS 101889</strain>
    </source>
</reference>
<sequence>MKFNSALALSPLLVLAVAQDSSTASSTASAATTTASLSPQAKCAESCASTDICCIAKCYNVPCPNDSQANDTTSCVAACPQGNGSTSETDAYASCQSRCVSSYFWSSATASAGSSASTASSNDGTTTTGSGSSSSSTGSSKSGSSKSGSSDSTSTATSSGAKSSETSNSAAITQLKMGVSTVGLLGFVLAAWAL</sequence>
<proteinExistence type="predicted"/>
<dbReference type="OrthoDB" id="5597238at2759"/>
<feature type="region of interest" description="Disordered" evidence="1">
    <location>
        <begin position="114"/>
        <end position="169"/>
    </location>
</feature>
<keyword evidence="4" id="KW-1185">Reference proteome</keyword>
<dbReference type="VEuPathDB" id="FungiDB:BO97DRAFT_405817"/>
<feature type="chain" id="PRO_5017185795" description="Extracellular membrane protein CFEM domain-containing protein" evidence="2">
    <location>
        <begin position="19"/>
        <end position="194"/>
    </location>
</feature>
<dbReference type="GeneID" id="37199570"/>